<comment type="similarity">
    <text evidence="1">Belongs to the LysR transcriptional regulatory family.</text>
</comment>
<feature type="domain" description="HTH lysR-type" evidence="5">
    <location>
        <begin position="1"/>
        <end position="53"/>
    </location>
</feature>
<dbReference type="Gene3D" id="3.40.190.290">
    <property type="match status" value="1"/>
</dbReference>
<evidence type="ECO:0000256" key="1">
    <source>
        <dbReference type="ARBA" id="ARBA00009437"/>
    </source>
</evidence>
<dbReference type="InterPro" id="IPR058163">
    <property type="entry name" value="LysR-type_TF_proteobact-type"/>
</dbReference>
<dbReference type="Pfam" id="PF03466">
    <property type="entry name" value="LysR_substrate"/>
    <property type="match status" value="1"/>
</dbReference>
<evidence type="ECO:0000256" key="4">
    <source>
        <dbReference type="ARBA" id="ARBA00023163"/>
    </source>
</evidence>
<protein>
    <submittedName>
        <fullName evidence="6">LysR family transcriptional regulator</fullName>
    </submittedName>
</protein>
<dbReference type="InterPro" id="IPR036390">
    <property type="entry name" value="WH_DNA-bd_sf"/>
</dbReference>
<dbReference type="PANTHER" id="PTHR30537">
    <property type="entry name" value="HTH-TYPE TRANSCRIPTIONAL REGULATOR"/>
    <property type="match status" value="1"/>
</dbReference>
<evidence type="ECO:0000256" key="3">
    <source>
        <dbReference type="ARBA" id="ARBA00023125"/>
    </source>
</evidence>
<dbReference type="CDD" id="cd08422">
    <property type="entry name" value="PBP2_CrgA_like"/>
    <property type="match status" value="1"/>
</dbReference>
<evidence type="ECO:0000313" key="7">
    <source>
        <dbReference type="Proteomes" id="UP000652427"/>
    </source>
</evidence>
<evidence type="ECO:0000259" key="5">
    <source>
        <dbReference type="PROSITE" id="PS50931"/>
    </source>
</evidence>
<evidence type="ECO:0000256" key="2">
    <source>
        <dbReference type="ARBA" id="ARBA00023015"/>
    </source>
</evidence>
<dbReference type="PANTHER" id="PTHR30537:SF58">
    <property type="entry name" value="HTH-TYPE TRANSCRIPTIONAL REGULATOR PERR"/>
    <property type="match status" value="1"/>
</dbReference>
<dbReference type="InterPro" id="IPR005119">
    <property type="entry name" value="LysR_subst-bd"/>
</dbReference>
<dbReference type="RefSeq" id="WP_159645595.1">
    <property type="nucleotide sequence ID" value="NZ_JABWMH010000003.1"/>
</dbReference>
<gene>
    <name evidence="6" type="ORF">HUO14_10395</name>
</gene>
<name>A0ABX2N3L2_9SPHN</name>
<dbReference type="InterPro" id="IPR036388">
    <property type="entry name" value="WH-like_DNA-bd_sf"/>
</dbReference>
<keyword evidence="4" id="KW-0804">Transcription</keyword>
<accession>A0ABX2N3L2</accession>
<evidence type="ECO:0000313" key="6">
    <source>
        <dbReference type="EMBL" id="NVD28311.1"/>
    </source>
</evidence>
<dbReference type="Gene3D" id="1.10.10.10">
    <property type="entry name" value="Winged helix-like DNA-binding domain superfamily/Winged helix DNA-binding domain"/>
    <property type="match status" value="1"/>
</dbReference>
<keyword evidence="7" id="KW-1185">Reference proteome</keyword>
<sequence>MSVFAEVVLTGSFVGAARRFGLTASGVSRKISRFEERLGVRLFNRTTRALSLTEAGEALFERCEGILQSIDDAESAVRDLSGNPRGILRVAASDAFSMHVIVPFLKTFSQNFPDLSITLMQADGGINLLGERIDVAILFAKPDENSFIIRKLIDDPWVVCASPDYLEQHGTPALPSELSEHRCLTIHARGTTNDQWKFGTDGKIETIFIESNFSGIGLTVKKAALQGMGVARLAHFLVSDDLAAGRLKPLLMNNVIQDDRAIFAVYPNRQHLPSKSRVFIDGLSNYIEKTLIVPAPTMKTDDTKLCPQPDSATK</sequence>
<organism evidence="6 7">
    <name type="scientific">Parasphingorhabdus flavimaris</name>
    <dbReference type="NCBI Taxonomy" id="266812"/>
    <lineage>
        <taxon>Bacteria</taxon>
        <taxon>Pseudomonadati</taxon>
        <taxon>Pseudomonadota</taxon>
        <taxon>Alphaproteobacteria</taxon>
        <taxon>Sphingomonadales</taxon>
        <taxon>Sphingomonadaceae</taxon>
        <taxon>Parasphingorhabdus</taxon>
    </lineage>
</organism>
<dbReference type="EMBL" id="JABWMH010000003">
    <property type="protein sequence ID" value="NVD28311.1"/>
    <property type="molecule type" value="Genomic_DNA"/>
</dbReference>
<dbReference type="SUPFAM" id="SSF46785">
    <property type="entry name" value="Winged helix' DNA-binding domain"/>
    <property type="match status" value="1"/>
</dbReference>
<dbReference type="PROSITE" id="PS50931">
    <property type="entry name" value="HTH_LYSR"/>
    <property type="match status" value="1"/>
</dbReference>
<keyword evidence="3" id="KW-0238">DNA-binding</keyword>
<dbReference type="InterPro" id="IPR000847">
    <property type="entry name" value="LysR_HTH_N"/>
</dbReference>
<reference evidence="6 7" key="1">
    <citation type="submission" date="2020-06" db="EMBL/GenBank/DDBJ databases">
        <authorList>
            <person name="Kim S.-J."/>
            <person name="Park S.-J."/>
        </authorList>
    </citation>
    <scope>NUCLEOTIDE SEQUENCE [LARGE SCALE GENOMIC DNA]</scope>
    <source>
        <strain evidence="6 7">SW-151</strain>
    </source>
</reference>
<keyword evidence="2" id="KW-0805">Transcription regulation</keyword>
<dbReference type="Pfam" id="PF00126">
    <property type="entry name" value="HTH_1"/>
    <property type="match status" value="1"/>
</dbReference>
<comment type="caution">
    <text evidence="6">The sequence shown here is derived from an EMBL/GenBank/DDBJ whole genome shotgun (WGS) entry which is preliminary data.</text>
</comment>
<dbReference type="SUPFAM" id="SSF53850">
    <property type="entry name" value="Periplasmic binding protein-like II"/>
    <property type="match status" value="1"/>
</dbReference>
<proteinExistence type="inferred from homology"/>
<dbReference type="Proteomes" id="UP000652427">
    <property type="component" value="Unassembled WGS sequence"/>
</dbReference>